<name>A0A9X2I7M8_9GAMM</name>
<evidence type="ECO:0000313" key="6">
    <source>
        <dbReference type="Proteomes" id="UP001139319"/>
    </source>
</evidence>
<sequence>MSEDKSWVSPKEAASQLAAGLKSELASVNRRDLVKYHNAYTEYVVSLLMFASGHRPVDDVFCYRAQLDEKAGLVIIDDKATNEARRYRVAYLPDVACEQLRYYLDHLAQVVNYLRPRRNKELRTALESSLSGSFASALPFFFYLTKDGVAGVGYEALSRISSRYSHAPPNINRKWLATELVSRNAPAWLVASCMGHMETAVLPNGRFCRESQLEIRAAVSERLNPALLSAGWTAVTSKFRPQYGWDDGLPDFIDVGRELGPELRFKWRDSKRREAKSIIRETVSSLEREGQSFYSSEAKMQNLRDQLIETLKAKSVPLKYAFELFARYLAKRSRDNPQITNLIWSRSERLEPSVWGRRDLQRYQVAASHRQKLFELLEERAKQRKDLSYEESLAFRIFTLAFMSGLSTVNVFEAAQANQCTLIQVKNNFLLKISTERSEDLNAIPIDAYSAALSRMLLSSAHSNGTSGRLELLRVARHLGLAHQNLKQLFASLSRDVLAISRLESSGPIHAVAVGLLKQTAIDLKVLTRLLYRKPLDSSFELEANVVSGPEIQLSSRECTDPIKSISSFIVTLREAMSRDSIDGYIRDNKNSERIVGSSLSLKEERAYLSRHIKKYLKQYSLPALGQLIGYWGAWLCENKTRYKNAIQAKTIVEYVSLIAKSLRSSAGDLVLQYDQDEWAQAYLGAIEGSTIGGMSSLASRLYDFHVYLMENWNAPEIVWDDIFATAGSKNIASRVDVNIVTFDEYQSAVEFLVKHHANNYEFRFSAWLLFLGFRFGLRWSEAYYLTERDLIVDTSAGLYVRVCENSRRRLKTPSATRIIPLIGSLSGVEKSLVDSMLSTVESTGESGEAGSRLLCMDPARNVLIDEFRIGKIVNSVLKQASGDSRLRFHHLRHGYASRLMVLTESGESTADSIARALLEPLDPADLAGISKNQSLQGVLSLRAISDLLGHADMATTLHSYVHVFDLGKDRTSFPLEPAPSDRLMALVLGRSESAVRKKRQRSQVEREASAVQRWMMLELGEDGTPVYPVQGARSFQIVVPDTRVQQSILFGVRHRILVRYSMYREEFSLLARRTGVDTDVVRAVIKAGVKMERVSGYERFSLNSGLALASDGEFRNMTEWQNIDKALNKINSIDGGVVERAVLSWAGSYHTSSTSYFFYDFEDLICFLRCLMALDMVIERASFRVIGRVDRDSQTIEHLKGLGVIEESVRPRYHRLGKGTKTRKRSICLNLKRVGGSLSTKKQINRLFFVISSSMN</sequence>
<keyword evidence="2" id="KW-0229">DNA integration</keyword>
<dbReference type="GO" id="GO:0006310">
    <property type="term" value="P:DNA recombination"/>
    <property type="evidence" value="ECO:0007669"/>
    <property type="project" value="UniProtKB-KW"/>
</dbReference>
<dbReference type="GO" id="GO:0015074">
    <property type="term" value="P:DNA integration"/>
    <property type="evidence" value="ECO:0007669"/>
    <property type="project" value="UniProtKB-KW"/>
</dbReference>
<dbReference type="InterPro" id="IPR013762">
    <property type="entry name" value="Integrase-like_cat_sf"/>
</dbReference>
<evidence type="ECO:0000259" key="4">
    <source>
        <dbReference type="PROSITE" id="PS51898"/>
    </source>
</evidence>
<feature type="domain" description="Tyr recombinase" evidence="4">
    <location>
        <begin position="736"/>
        <end position="975"/>
    </location>
</feature>
<dbReference type="Proteomes" id="UP001139319">
    <property type="component" value="Unassembled WGS sequence"/>
</dbReference>
<dbReference type="AlphaFoldDB" id="A0A9X2I7M8"/>
<dbReference type="InterPro" id="IPR011010">
    <property type="entry name" value="DNA_brk_join_enz"/>
</dbReference>
<protein>
    <recommendedName>
        <fullName evidence="4">Tyr recombinase domain-containing protein</fullName>
    </recommendedName>
</protein>
<dbReference type="InterPro" id="IPR050090">
    <property type="entry name" value="Tyrosine_recombinase_XerCD"/>
</dbReference>
<gene>
    <name evidence="5" type="ORF">M6D89_16655</name>
</gene>
<dbReference type="GO" id="GO:0003677">
    <property type="term" value="F:DNA binding"/>
    <property type="evidence" value="ECO:0007669"/>
    <property type="project" value="InterPro"/>
</dbReference>
<comment type="caution">
    <text evidence="5">The sequence shown here is derived from an EMBL/GenBank/DDBJ whole genome shotgun (WGS) entry which is preliminary data.</text>
</comment>
<evidence type="ECO:0000256" key="2">
    <source>
        <dbReference type="ARBA" id="ARBA00022908"/>
    </source>
</evidence>
<dbReference type="RefSeq" id="WP_253969222.1">
    <property type="nucleotide sequence ID" value="NZ_JAMFTH010000008.1"/>
</dbReference>
<organism evidence="5 6">
    <name type="scientific">Gilvimarinus xylanilyticus</name>
    <dbReference type="NCBI Taxonomy" id="2944139"/>
    <lineage>
        <taxon>Bacteria</taxon>
        <taxon>Pseudomonadati</taxon>
        <taxon>Pseudomonadota</taxon>
        <taxon>Gammaproteobacteria</taxon>
        <taxon>Cellvibrionales</taxon>
        <taxon>Cellvibrionaceae</taxon>
        <taxon>Gilvimarinus</taxon>
    </lineage>
</organism>
<dbReference type="PANTHER" id="PTHR30349:SF81">
    <property type="entry name" value="TYROSINE RECOMBINASE XERC"/>
    <property type="match status" value="1"/>
</dbReference>
<proteinExistence type="predicted"/>
<dbReference type="Gene3D" id="1.10.443.10">
    <property type="entry name" value="Intergrase catalytic core"/>
    <property type="match status" value="1"/>
</dbReference>
<dbReference type="GO" id="GO:0007059">
    <property type="term" value="P:chromosome segregation"/>
    <property type="evidence" value="ECO:0007669"/>
    <property type="project" value="UniProtKB-KW"/>
</dbReference>
<evidence type="ECO:0000313" key="5">
    <source>
        <dbReference type="EMBL" id="MCP8900937.1"/>
    </source>
</evidence>
<reference evidence="5" key="2">
    <citation type="submission" date="2023-01" db="EMBL/GenBank/DDBJ databases">
        <title>Gilvimarinus xylanilyticus HB14 isolated from Caulerpa lentillifera aquaculture base in Hainan, China.</title>
        <authorList>
            <person name="Zhang Y.-J."/>
        </authorList>
    </citation>
    <scope>NUCLEOTIDE SEQUENCE</scope>
    <source>
        <strain evidence="5">HB14</strain>
    </source>
</reference>
<keyword evidence="6" id="KW-1185">Reference proteome</keyword>
<accession>A0A9X2I7M8</accession>
<evidence type="ECO:0000256" key="3">
    <source>
        <dbReference type="ARBA" id="ARBA00023172"/>
    </source>
</evidence>
<dbReference type="EMBL" id="JAMFTH010000008">
    <property type="protein sequence ID" value="MCP8900937.1"/>
    <property type="molecule type" value="Genomic_DNA"/>
</dbReference>
<keyword evidence="3" id="KW-0233">DNA recombination</keyword>
<dbReference type="InterPro" id="IPR002104">
    <property type="entry name" value="Integrase_catalytic"/>
</dbReference>
<reference evidence="5" key="1">
    <citation type="submission" date="2022-05" db="EMBL/GenBank/DDBJ databases">
        <authorList>
            <person name="Sun H.-N."/>
        </authorList>
    </citation>
    <scope>NUCLEOTIDE SEQUENCE</scope>
    <source>
        <strain evidence="5">HB14</strain>
    </source>
</reference>
<evidence type="ECO:0000256" key="1">
    <source>
        <dbReference type="ARBA" id="ARBA00022829"/>
    </source>
</evidence>
<keyword evidence="1" id="KW-0159">Chromosome partition</keyword>
<dbReference type="SUPFAM" id="SSF56349">
    <property type="entry name" value="DNA breaking-rejoining enzymes"/>
    <property type="match status" value="2"/>
</dbReference>
<dbReference type="PROSITE" id="PS51898">
    <property type="entry name" value="TYR_RECOMBINASE"/>
    <property type="match status" value="1"/>
</dbReference>
<dbReference type="PANTHER" id="PTHR30349">
    <property type="entry name" value="PHAGE INTEGRASE-RELATED"/>
    <property type="match status" value="1"/>
</dbReference>